<accession>A0A429V836</accession>
<keyword evidence="1" id="KW-0547">Nucleotide-binding</keyword>
<keyword evidence="3" id="KW-0347">Helicase</keyword>
<dbReference type="OrthoDB" id="9757917at2"/>
<dbReference type="PANTHER" id="PTHR43788:SF16">
    <property type="entry name" value="HELICASE WITH ZINC FINGER 2"/>
    <property type="match status" value="1"/>
</dbReference>
<evidence type="ECO:0008006" key="7">
    <source>
        <dbReference type="Google" id="ProtNLM"/>
    </source>
</evidence>
<reference evidence="5 6" key="1">
    <citation type="submission" date="2018-12" db="EMBL/GenBank/DDBJ databases">
        <title>Sphingomonas sp. HMF7854 Genome sequencing and assembly.</title>
        <authorList>
            <person name="Cha I."/>
            <person name="Kang H."/>
            <person name="Kim H."/>
            <person name="Kang J."/>
            <person name="Joh K."/>
        </authorList>
    </citation>
    <scope>NUCLEOTIDE SEQUENCE [LARGE SCALE GENOMIC DNA]</scope>
    <source>
        <strain evidence="5 6">HMF7854</strain>
    </source>
</reference>
<sequence>MGLLQFGAAGPFRPDTSSYFSTCRRAGHEAPVTVALQQALDQADRVIDEAVREALFGTAPLSITKSPPGAGKTFLVECAGAVAVGAPSMRVVVVTPGVSQLYDIARRFIEYQLPRLQLAHATHRVLPADLVGQINAFNGWDTALNLGPGIVLTNAHLLASHLHRLGPGSFDLMIVDEAYQLSASDFLPIAHLATRVLMVGDPGQLEPVSSADTTNLEAGEHKIHWSAPAYILDRFPNTPVHGLPVTRRLLPDTAALVQASFYPDLPFESVVDRGDRTLRFGVPGLERGIDDALDAIAEGQSLVAITLPGAPPPHEEADREVARVMARLADRILTRQAEWVGRGILAEEDIGCIDPHVIAGGAISDELRQRGRGGIRVDTVERWQGLQLPIAIVRHPLSRVGTPTAFDLQAGRWCVSLSRHQIGCIVVGRESVTGVVDEYVHGCDTVAAGARDSTWAGFEAHRTIWNALLAMGRVYRI</sequence>
<evidence type="ECO:0000313" key="6">
    <source>
        <dbReference type="Proteomes" id="UP000274661"/>
    </source>
</evidence>
<keyword evidence="2" id="KW-0378">Hydrolase</keyword>
<evidence type="ECO:0000256" key="1">
    <source>
        <dbReference type="ARBA" id="ARBA00022741"/>
    </source>
</evidence>
<dbReference type="GO" id="GO:0005524">
    <property type="term" value="F:ATP binding"/>
    <property type="evidence" value="ECO:0007669"/>
    <property type="project" value="UniProtKB-KW"/>
</dbReference>
<protein>
    <recommendedName>
        <fullName evidence="7">Helicase ATP-binding domain-containing protein</fullName>
    </recommendedName>
</protein>
<dbReference type="InterPro" id="IPR050534">
    <property type="entry name" value="Coronavir_polyprotein_1ab"/>
</dbReference>
<comment type="caution">
    <text evidence="5">The sequence shown here is derived from an EMBL/GenBank/DDBJ whole genome shotgun (WGS) entry which is preliminary data.</text>
</comment>
<dbReference type="SUPFAM" id="SSF52540">
    <property type="entry name" value="P-loop containing nucleoside triphosphate hydrolases"/>
    <property type="match status" value="1"/>
</dbReference>
<dbReference type="GO" id="GO:0043139">
    <property type="term" value="F:5'-3' DNA helicase activity"/>
    <property type="evidence" value="ECO:0007669"/>
    <property type="project" value="TreeGrafter"/>
</dbReference>
<evidence type="ECO:0000256" key="3">
    <source>
        <dbReference type="ARBA" id="ARBA00022806"/>
    </source>
</evidence>
<gene>
    <name evidence="5" type="ORF">HMF7854_04270</name>
</gene>
<name>A0A429V836_9SPHN</name>
<dbReference type="EMBL" id="RWJF01000001">
    <property type="protein sequence ID" value="RST30126.1"/>
    <property type="molecule type" value="Genomic_DNA"/>
</dbReference>
<organism evidence="5 6">
    <name type="scientific">Sphingomonas ginkgonis</name>
    <dbReference type="NCBI Taxonomy" id="2315330"/>
    <lineage>
        <taxon>Bacteria</taxon>
        <taxon>Pseudomonadati</taxon>
        <taxon>Pseudomonadota</taxon>
        <taxon>Alphaproteobacteria</taxon>
        <taxon>Sphingomonadales</taxon>
        <taxon>Sphingomonadaceae</taxon>
        <taxon>Sphingomonas</taxon>
    </lineage>
</organism>
<evidence type="ECO:0000256" key="2">
    <source>
        <dbReference type="ARBA" id="ARBA00022801"/>
    </source>
</evidence>
<keyword evidence="4" id="KW-0067">ATP-binding</keyword>
<dbReference type="Pfam" id="PF13604">
    <property type="entry name" value="AAA_30"/>
    <property type="match status" value="1"/>
</dbReference>
<dbReference type="AlphaFoldDB" id="A0A429V836"/>
<dbReference type="GO" id="GO:0016787">
    <property type="term" value="F:hydrolase activity"/>
    <property type="evidence" value="ECO:0007669"/>
    <property type="project" value="UniProtKB-KW"/>
</dbReference>
<dbReference type="PANTHER" id="PTHR43788">
    <property type="entry name" value="DNA2/NAM7 HELICASE FAMILY MEMBER"/>
    <property type="match status" value="1"/>
</dbReference>
<keyword evidence="6" id="KW-1185">Reference proteome</keyword>
<dbReference type="Proteomes" id="UP000274661">
    <property type="component" value="Unassembled WGS sequence"/>
</dbReference>
<evidence type="ECO:0000256" key="4">
    <source>
        <dbReference type="ARBA" id="ARBA00022840"/>
    </source>
</evidence>
<proteinExistence type="predicted"/>
<evidence type="ECO:0000313" key="5">
    <source>
        <dbReference type="EMBL" id="RST30126.1"/>
    </source>
</evidence>
<dbReference type="Gene3D" id="3.40.50.300">
    <property type="entry name" value="P-loop containing nucleotide triphosphate hydrolases"/>
    <property type="match status" value="2"/>
</dbReference>
<dbReference type="InterPro" id="IPR027417">
    <property type="entry name" value="P-loop_NTPase"/>
</dbReference>